<keyword evidence="3" id="KW-1185">Reference proteome</keyword>
<evidence type="ECO:0000256" key="1">
    <source>
        <dbReference type="SAM" id="Phobius"/>
    </source>
</evidence>
<protein>
    <submittedName>
        <fullName evidence="2">DUF485 domain-containing protein</fullName>
    </submittedName>
</protein>
<reference evidence="3" key="1">
    <citation type="journal article" date="2019" name="Int. J. Syst. Evol. Microbiol.">
        <title>The Global Catalogue of Microorganisms (GCM) 10K type strain sequencing project: providing services to taxonomists for standard genome sequencing and annotation.</title>
        <authorList>
            <consortium name="The Broad Institute Genomics Platform"/>
            <consortium name="The Broad Institute Genome Sequencing Center for Infectious Disease"/>
            <person name="Wu L."/>
            <person name="Ma J."/>
        </authorList>
    </citation>
    <scope>NUCLEOTIDE SEQUENCE [LARGE SCALE GENOMIC DNA]</scope>
    <source>
        <strain evidence="3">CGMCC 4.7382</strain>
    </source>
</reference>
<feature type="transmembrane region" description="Helical" evidence="1">
    <location>
        <begin position="41"/>
        <end position="64"/>
    </location>
</feature>
<feature type="transmembrane region" description="Helical" evidence="1">
    <location>
        <begin position="70"/>
        <end position="98"/>
    </location>
</feature>
<dbReference type="PANTHER" id="PTHR38441:SF1">
    <property type="entry name" value="MEMBRANE PROTEIN"/>
    <property type="match status" value="1"/>
</dbReference>
<keyword evidence="1" id="KW-1133">Transmembrane helix</keyword>
<gene>
    <name evidence="2" type="ORF">ACFQRF_04160</name>
</gene>
<sequence length="133" mass="14771">MTTASRGSPEHGESAEADFTRRSVAMHSDPRFVELRRRLRVFIFPMSAAFLAWYLLYVLMSAYARDVMSIVLFGHVNVALLFGLLQFVTTFGIAILYARYAGRRLDPLAEQIHDELTTGSAAPAADDEKEAGA</sequence>
<keyword evidence="1" id="KW-0472">Membrane</keyword>
<evidence type="ECO:0000313" key="3">
    <source>
        <dbReference type="Proteomes" id="UP001596540"/>
    </source>
</evidence>
<accession>A0ABW2KD00</accession>
<dbReference type="PANTHER" id="PTHR38441">
    <property type="entry name" value="INTEGRAL MEMBRANE PROTEIN-RELATED"/>
    <property type="match status" value="1"/>
</dbReference>
<dbReference type="RefSeq" id="WP_379868913.1">
    <property type="nucleotide sequence ID" value="NZ_JBHTBH010000001.1"/>
</dbReference>
<evidence type="ECO:0000313" key="2">
    <source>
        <dbReference type="EMBL" id="MFC7326927.1"/>
    </source>
</evidence>
<dbReference type="InterPro" id="IPR007436">
    <property type="entry name" value="DUF485"/>
</dbReference>
<comment type="caution">
    <text evidence="2">The sequence shown here is derived from an EMBL/GenBank/DDBJ whole genome shotgun (WGS) entry which is preliminary data.</text>
</comment>
<dbReference type="Proteomes" id="UP001596540">
    <property type="component" value="Unassembled WGS sequence"/>
</dbReference>
<name>A0ABW2KD00_9ACTN</name>
<organism evidence="2 3">
    <name type="scientific">Marinactinospora rubrisoli</name>
    <dbReference type="NCBI Taxonomy" id="2715399"/>
    <lineage>
        <taxon>Bacteria</taxon>
        <taxon>Bacillati</taxon>
        <taxon>Actinomycetota</taxon>
        <taxon>Actinomycetes</taxon>
        <taxon>Streptosporangiales</taxon>
        <taxon>Nocardiopsidaceae</taxon>
        <taxon>Marinactinospora</taxon>
    </lineage>
</organism>
<dbReference type="EMBL" id="JBHTBH010000001">
    <property type="protein sequence ID" value="MFC7326927.1"/>
    <property type="molecule type" value="Genomic_DNA"/>
</dbReference>
<dbReference type="Pfam" id="PF04341">
    <property type="entry name" value="DUF485"/>
    <property type="match status" value="1"/>
</dbReference>
<keyword evidence="1" id="KW-0812">Transmembrane</keyword>
<proteinExistence type="predicted"/>